<dbReference type="CDD" id="cd00684">
    <property type="entry name" value="Terpene_cyclase_plant_C1"/>
    <property type="match status" value="1"/>
</dbReference>
<dbReference type="InterPro" id="IPR036965">
    <property type="entry name" value="Terpene_synth_N_sf"/>
</dbReference>
<dbReference type="InterPro" id="IPR005630">
    <property type="entry name" value="Terpene_synthase_metal-bd"/>
</dbReference>
<protein>
    <submittedName>
        <fullName evidence="8">Viridiflorene synthase-like</fullName>
    </submittedName>
</protein>
<keyword evidence="3" id="KW-0479">Metal-binding</keyword>
<dbReference type="SFLD" id="SFLDS00005">
    <property type="entry name" value="Isoprenoid_Synthase_Type_I"/>
    <property type="match status" value="1"/>
</dbReference>
<gene>
    <name evidence="8" type="ORF">F511_10636</name>
</gene>
<proteinExistence type="predicted"/>
<keyword evidence="4" id="KW-0460">Magnesium</keyword>
<dbReference type="Pfam" id="PF01397">
    <property type="entry name" value="Terpene_synth"/>
    <property type="match status" value="1"/>
</dbReference>
<feature type="domain" description="Terpene synthase metal-binding" evidence="7">
    <location>
        <begin position="206"/>
        <end position="443"/>
    </location>
</feature>
<evidence type="ECO:0000256" key="5">
    <source>
        <dbReference type="ARBA" id="ARBA00023239"/>
    </source>
</evidence>
<sequence>MVMSKESKITDKMLLIDNIERLGLSYHFETEIEEQVEQIFHESSGSNFKAMENYDLFNTALLFRLFRQHGHYIPCDVFDKFKDTDNPFLTTLESDINGLLSFYEATDVRIQGENVLEEAVAFTTYHLNGFISQTKTTDFPLREKVSQALKNSVHRGVPILVARYYIPIYEKEESRNELLVRLAILNFCQLQNLYQKELSDLTRWWKDLDLISKVPYMRGRLVEAYFWGLGFNYEPQYFSARSAIVKAIVYMTMLDDTYDTFAPLEDLEILTRVLQRGEMNEMDRLPDYLKEVCKCVSIMREDFDNEASKNGKHYAGSYYKEAVKELYMAYHTEANWYRRNRLPRFEHLHSLGVITSTLFALTAASFLSGPAEAQDFQWLMSKPKIAVDSALLCRYWNDVASYQREKKINGESMTSVDCYMKQYAVSEEEALKKFLEVGEDMWMSMNKEWMKTDYSKRRHCVKPVLNYARVAILCYGSGVDGYTYPEQVLKPHILALLEDPLFIIS</sequence>
<organism evidence="8 9">
    <name type="scientific">Dorcoceras hygrometricum</name>
    <dbReference type="NCBI Taxonomy" id="472368"/>
    <lineage>
        <taxon>Eukaryota</taxon>
        <taxon>Viridiplantae</taxon>
        <taxon>Streptophyta</taxon>
        <taxon>Embryophyta</taxon>
        <taxon>Tracheophyta</taxon>
        <taxon>Spermatophyta</taxon>
        <taxon>Magnoliopsida</taxon>
        <taxon>eudicotyledons</taxon>
        <taxon>Gunneridae</taxon>
        <taxon>Pentapetalae</taxon>
        <taxon>asterids</taxon>
        <taxon>lamiids</taxon>
        <taxon>Lamiales</taxon>
        <taxon>Gesneriaceae</taxon>
        <taxon>Didymocarpoideae</taxon>
        <taxon>Trichosporeae</taxon>
        <taxon>Loxocarpinae</taxon>
        <taxon>Dorcoceras</taxon>
    </lineage>
</organism>
<evidence type="ECO:0000256" key="4">
    <source>
        <dbReference type="ARBA" id="ARBA00022842"/>
    </source>
</evidence>
<dbReference type="GO" id="GO:0010333">
    <property type="term" value="F:terpene synthase activity"/>
    <property type="evidence" value="ECO:0007669"/>
    <property type="project" value="InterPro"/>
</dbReference>
<dbReference type="InterPro" id="IPR008930">
    <property type="entry name" value="Terpenoid_cyclase/PrenylTrfase"/>
</dbReference>
<feature type="domain" description="Terpene synthase N-terminal" evidence="6">
    <location>
        <begin position="5"/>
        <end position="149"/>
    </location>
</feature>
<keyword evidence="5" id="KW-0456">Lyase</keyword>
<evidence type="ECO:0000259" key="6">
    <source>
        <dbReference type="Pfam" id="PF01397"/>
    </source>
</evidence>
<name>A0A2Z7CHK0_9LAMI</name>
<dbReference type="InterPro" id="IPR034741">
    <property type="entry name" value="Terpene_cyclase-like_1_C"/>
</dbReference>
<dbReference type="AlphaFoldDB" id="A0A2Z7CHK0"/>
<dbReference type="Gene3D" id="1.50.10.130">
    <property type="entry name" value="Terpene synthase, N-terminal domain"/>
    <property type="match status" value="1"/>
</dbReference>
<evidence type="ECO:0000256" key="3">
    <source>
        <dbReference type="ARBA" id="ARBA00022723"/>
    </source>
</evidence>
<dbReference type="Proteomes" id="UP000250235">
    <property type="component" value="Unassembled WGS sequence"/>
</dbReference>
<dbReference type="InterPro" id="IPR008949">
    <property type="entry name" value="Isoprenoid_synthase_dom_sf"/>
</dbReference>
<evidence type="ECO:0000313" key="9">
    <source>
        <dbReference type="Proteomes" id="UP000250235"/>
    </source>
</evidence>
<dbReference type="OrthoDB" id="876093at2759"/>
<dbReference type="SUPFAM" id="SSF48576">
    <property type="entry name" value="Terpenoid synthases"/>
    <property type="match status" value="1"/>
</dbReference>
<dbReference type="PANTHER" id="PTHR31225:SF253">
    <property type="entry name" value="SESQUITERPENE SYNTHASE 31"/>
    <property type="match status" value="1"/>
</dbReference>
<comment type="cofactor">
    <cofactor evidence="1">
        <name>Mg(2+)</name>
        <dbReference type="ChEBI" id="CHEBI:18420"/>
    </cofactor>
</comment>
<dbReference type="SUPFAM" id="SSF48239">
    <property type="entry name" value="Terpenoid cyclases/Protein prenyltransferases"/>
    <property type="match status" value="1"/>
</dbReference>
<comment type="pathway">
    <text evidence="2">Secondary metabolite biosynthesis; terpenoid biosynthesis.</text>
</comment>
<dbReference type="SFLD" id="SFLDG01019">
    <property type="entry name" value="Terpene_Cyclase_Like_1_C_Termi"/>
    <property type="match status" value="1"/>
</dbReference>
<dbReference type="GO" id="GO:0000287">
    <property type="term" value="F:magnesium ion binding"/>
    <property type="evidence" value="ECO:0007669"/>
    <property type="project" value="InterPro"/>
</dbReference>
<dbReference type="GO" id="GO:0016102">
    <property type="term" value="P:diterpenoid biosynthetic process"/>
    <property type="evidence" value="ECO:0007669"/>
    <property type="project" value="InterPro"/>
</dbReference>
<dbReference type="InterPro" id="IPR044814">
    <property type="entry name" value="Terpene_cyclase_plant_C1"/>
</dbReference>
<evidence type="ECO:0000259" key="7">
    <source>
        <dbReference type="Pfam" id="PF03936"/>
    </source>
</evidence>
<reference evidence="8 9" key="1">
    <citation type="journal article" date="2015" name="Proc. Natl. Acad. Sci. U.S.A.">
        <title>The resurrection genome of Boea hygrometrica: A blueprint for survival of dehydration.</title>
        <authorList>
            <person name="Xiao L."/>
            <person name="Yang G."/>
            <person name="Zhang L."/>
            <person name="Yang X."/>
            <person name="Zhao S."/>
            <person name="Ji Z."/>
            <person name="Zhou Q."/>
            <person name="Hu M."/>
            <person name="Wang Y."/>
            <person name="Chen M."/>
            <person name="Xu Y."/>
            <person name="Jin H."/>
            <person name="Xiao X."/>
            <person name="Hu G."/>
            <person name="Bao F."/>
            <person name="Hu Y."/>
            <person name="Wan P."/>
            <person name="Li L."/>
            <person name="Deng X."/>
            <person name="Kuang T."/>
            <person name="Xiang C."/>
            <person name="Zhu J.K."/>
            <person name="Oliver M.J."/>
            <person name="He Y."/>
        </authorList>
    </citation>
    <scope>NUCLEOTIDE SEQUENCE [LARGE SCALE GENOMIC DNA]</scope>
    <source>
        <strain evidence="9">cv. XS01</strain>
    </source>
</reference>
<dbReference type="InterPro" id="IPR001906">
    <property type="entry name" value="Terpene_synth_N"/>
</dbReference>
<dbReference type="Pfam" id="PF03936">
    <property type="entry name" value="Terpene_synth_C"/>
    <property type="match status" value="1"/>
</dbReference>
<evidence type="ECO:0000256" key="2">
    <source>
        <dbReference type="ARBA" id="ARBA00004721"/>
    </source>
</evidence>
<keyword evidence="9" id="KW-1185">Reference proteome</keyword>
<dbReference type="PANTHER" id="PTHR31225">
    <property type="entry name" value="OS04G0344100 PROTEIN-RELATED"/>
    <property type="match status" value="1"/>
</dbReference>
<dbReference type="InterPro" id="IPR050148">
    <property type="entry name" value="Terpene_synthase-like"/>
</dbReference>
<evidence type="ECO:0000313" key="8">
    <source>
        <dbReference type="EMBL" id="KZV46531.1"/>
    </source>
</evidence>
<dbReference type="Gene3D" id="1.10.600.10">
    <property type="entry name" value="Farnesyl Diphosphate Synthase"/>
    <property type="match status" value="1"/>
</dbReference>
<dbReference type="EMBL" id="KQ995661">
    <property type="protein sequence ID" value="KZV46531.1"/>
    <property type="molecule type" value="Genomic_DNA"/>
</dbReference>
<dbReference type="FunFam" id="1.50.10.130:FF:000001">
    <property type="entry name" value="Isoprene synthase, chloroplastic"/>
    <property type="match status" value="1"/>
</dbReference>
<evidence type="ECO:0000256" key="1">
    <source>
        <dbReference type="ARBA" id="ARBA00001946"/>
    </source>
</evidence>
<accession>A0A2Z7CHK0</accession>